<keyword evidence="10" id="KW-0456">Lyase</keyword>
<dbReference type="InterPro" id="IPR037160">
    <property type="entry name" value="DNA_Pol_thumb_sf"/>
</dbReference>
<dbReference type="InterPro" id="IPR022312">
    <property type="entry name" value="DNA_pol_X"/>
</dbReference>
<dbReference type="EMBL" id="MU004327">
    <property type="protein sequence ID" value="KAF2657213.1"/>
    <property type="molecule type" value="Genomic_DNA"/>
</dbReference>
<evidence type="ECO:0000256" key="6">
    <source>
        <dbReference type="ARBA" id="ARBA00022695"/>
    </source>
</evidence>
<dbReference type="SMART" id="SM00483">
    <property type="entry name" value="POLXc"/>
    <property type="match status" value="1"/>
</dbReference>
<dbReference type="Pfam" id="PF10391">
    <property type="entry name" value="DNA_pol_lambd_f"/>
    <property type="match status" value="1"/>
</dbReference>
<dbReference type="InterPro" id="IPR028207">
    <property type="entry name" value="DNA_pol_B_palm_palm"/>
</dbReference>
<dbReference type="InterPro" id="IPR002054">
    <property type="entry name" value="DNA-dir_DNA_pol_X"/>
</dbReference>
<dbReference type="PRINTS" id="PR00870">
    <property type="entry name" value="DNAPOLXBETA"/>
</dbReference>
<evidence type="ECO:0000313" key="14">
    <source>
        <dbReference type="EMBL" id="KAF2657213.1"/>
    </source>
</evidence>
<evidence type="ECO:0000256" key="11">
    <source>
        <dbReference type="ARBA" id="ARBA00049244"/>
    </source>
</evidence>
<evidence type="ECO:0000256" key="8">
    <source>
        <dbReference type="ARBA" id="ARBA00022932"/>
    </source>
</evidence>
<dbReference type="InterPro" id="IPR001357">
    <property type="entry name" value="BRCT_dom"/>
</dbReference>
<dbReference type="PRINTS" id="PR00869">
    <property type="entry name" value="DNAPOLX"/>
</dbReference>
<proteinExistence type="inferred from homology"/>
<dbReference type="InterPro" id="IPR010996">
    <property type="entry name" value="HHH_MUS81"/>
</dbReference>
<feature type="region of interest" description="Disordered" evidence="12">
    <location>
        <begin position="119"/>
        <end position="157"/>
    </location>
</feature>
<keyword evidence="8" id="KW-0239">DNA-directed DNA polymerase</keyword>
<dbReference type="Pfam" id="PF14716">
    <property type="entry name" value="HHH_8"/>
    <property type="match status" value="1"/>
</dbReference>
<comment type="similarity">
    <text evidence="2">Belongs to the DNA polymerase type-X family.</text>
</comment>
<feature type="domain" description="BRCT" evidence="13">
    <location>
        <begin position="182"/>
        <end position="205"/>
    </location>
</feature>
<comment type="cofactor">
    <cofactor evidence="1">
        <name>Mn(2+)</name>
        <dbReference type="ChEBI" id="CHEBI:29035"/>
    </cofactor>
</comment>
<evidence type="ECO:0000256" key="12">
    <source>
        <dbReference type="SAM" id="MobiDB-lite"/>
    </source>
</evidence>
<dbReference type="InterPro" id="IPR029398">
    <property type="entry name" value="PolB_thumb"/>
</dbReference>
<keyword evidence="15" id="KW-1185">Reference proteome</keyword>
<organism evidence="14 15">
    <name type="scientific">Lophiostoma macrostomum CBS 122681</name>
    <dbReference type="NCBI Taxonomy" id="1314788"/>
    <lineage>
        <taxon>Eukaryota</taxon>
        <taxon>Fungi</taxon>
        <taxon>Dikarya</taxon>
        <taxon>Ascomycota</taxon>
        <taxon>Pezizomycotina</taxon>
        <taxon>Dothideomycetes</taxon>
        <taxon>Pleosporomycetidae</taxon>
        <taxon>Pleosporales</taxon>
        <taxon>Lophiostomataceae</taxon>
        <taxon>Lophiostoma</taxon>
    </lineage>
</organism>
<dbReference type="GO" id="GO:0006303">
    <property type="term" value="P:double-strand break repair via nonhomologous end joining"/>
    <property type="evidence" value="ECO:0007669"/>
    <property type="project" value="TreeGrafter"/>
</dbReference>
<dbReference type="GO" id="GO:0003887">
    <property type="term" value="F:DNA-directed DNA polymerase activity"/>
    <property type="evidence" value="ECO:0007669"/>
    <property type="project" value="UniProtKB-KW"/>
</dbReference>
<sequence length="713" mass="80286">MDEIPSSSTLRAGSLSPAPIVLDLRKIPPITILAAHFKDDEQHQLQETLYHHGAPLTSDVSKANLFIGKVGTKRRAEFELRSRKLKVEEILETKRKTVLVKRDRPPAKRRKIQVSLKAPITVEDEGSTTEEETDKKSTVEESETEDELPILKPDVPRSALHEAADNTTMIFENETNSDIVWVVKVDWLEGCIESGCLLPLGEHLVYKGKILERPPPTRSAPRSIRPYFSSSPVRSSSPASRAILATHPLLGKSILERAKSDVTGTASTSKYVPETQSGHGSRRFENKSYYSSTAKEAGHTASQTAHLLQQTTSEYNGTDSDIPEAPEWVKQGIKYACQRFTPANGPNEDFIDLLKQIRTARTLIDDEIGVRAYSTIIASIAAYPYKLIHPREIIRLPGCDNKVANLLVEYKNTGTLQAVEEFESDEAMKILREFYDIWGVGAKTARHFYYKNNWTELDDIIEFGWNDLDRVQQIGLKYYDEFKDRIPRNEVESIAEVVRQHAIKLRDERITVTIVGGYRRGKELSGDVDMIVSHPDLDATAYLVKDLIEALEDDEWITHTLTLSLNNTSRGQGTLPFRTTKASGAGFDTLDKALVVWQDPYWPSREADLAENPKAKNPNIHRRVDIILAPWRTVGCAVMGWSSGTTFQRDLRRYCKYMKGWKFDSSGVRSRRTGDVVQLEGEDGVDGTPEDAERKVFEGLGLVYVPPDQRCTN</sequence>
<dbReference type="InterPro" id="IPR027421">
    <property type="entry name" value="DNA_pol_lamdba_lyase_dom_sf"/>
</dbReference>
<feature type="region of interest" description="Disordered" evidence="12">
    <location>
        <begin position="264"/>
        <end position="284"/>
    </location>
</feature>
<evidence type="ECO:0000256" key="2">
    <source>
        <dbReference type="ARBA" id="ARBA00008323"/>
    </source>
</evidence>
<accession>A0A6A6TE84</accession>
<gene>
    <name evidence="14" type="ORF">K491DRAFT_691226</name>
</gene>
<evidence type="ECO:0000259" key="13">
    <source>
        <dbReference type="PROSITE" id="PS50172"/>
    </source>
</evidence>
<dbReference type="Gene3D" id="1.10.150.110">
    <property type="entry name" value="DNA polymerase beta, N-terminal domain-like"/>
    <property type="match status" value="1"/>
</dbReference>
<dbReference type="PROSITE" id="PS50172">
    <property type="entry name" value="BRCT"/>
    <property type="match status" value="1"/>
</dbReference>
<keyword evidence="6" id="KW-0548">Nucleotidyltransferase</keyword>
<dbReference type="PANTHER" id="PTHR11276:SF29">
    <property type="entry name" value="DNA POLYMERASE TYPE-X FAMILY PROTEIN POL4"/>
    <property type="match status" value="1"/>
</dbReference>
<dbReference type="PROSITE" id="PS00522">
    <property type="entry name" value="DNA_POLYMERASE_X"/>
    <property type="match status" value="1"/>
</dbReference>
<dbReference type="OrthoDB" id="205514at2759"/>
<dbReference type="InterPro" id="IPR002008">
    <property type="entry name" value="DNA_pol_X_beta-like"/>
</dbReference>
<dbReference type="SUPFAM" id="SSF81301">
    <property type="entry name" value="Nucleotidyltransferase"/>
    <property type="match status" value="1"/>
</dbReference>
<feature type="compositionally biased region" description="Polar residues" evidence="12">
    <location>
        <begin position="264"/>
        <end position="279"/>
    </location>
</feature>
<dbReference type="GO" id="GO:0005634">
    <property type="term" value="C:nucleus"/>
    <property type="evidence" value="ECO:0007669"/>
    <property type="project" value="TreeGrafter"/>
</dbReference>
<dbReference type="SUPFAM" id="SSF47802">
    <property type="entry name" value="DNA polymerase beta, N-terminal domain-like"/>
    <property type="match status" value="1"/>
</dbReference>
<dbReference type="GO" id="GO:0003677">
    <property type="term" value="F:DNA binding"/>
    <property type="evidence" value="ECO:0007669"/>
    <property type="project" value="InterPro"/>
</dbReference>
<dbReference type="Pfam" id="PF14792">
    <property type="entry name" value="DNA_pol_B_palm"/>
    <property type="match status" value="1"/>
</dbReference>
<dbReference type="Pfam" id="PF14791">
    <property type="entry name" value="DNA_pol_B_thumb"/>
    <property type="match status" value="1"/>
</dbReference>
<reference evidence="14" key="1">
    <citation type="journal article" date="2020" name="Stud. Mycol.">
        <title>101 Dothideomycetes genomes: a test case for predicting lifestyles and emergence of pathogens.</title>
        <authorList>
            <person name="Haridas S."/>
            <person name="Albert R."/>
            <person name="Binder M."/>
            <person name="Bloem J."/>
            <person name="Labutti K."/>
            <person name="Salamov A."/>
            <person name="Andreopoulos B."/>
            <person name="Baker S."/>
            <person name="Barry K."/>
            <person name="Bills G."/>
            <person name="Bluhm B."/>
            <person name="Cannon C."/>
            <person name="Castanera R."/>
            <person name="Culley D."/>
            <person name="Daum C."/>
            <person name="Ezra D."/>
            <person name="Gonzalez J."/>
            <person name="Henrissat B."/>
            <person name="Kuo A."/>
            <person name="Liang C."/>
            <person name="Lipzen A."/>
            <person name="Lutzoni F."/>
            <person name="Magnuson J."/>
            <person name="Mondo S."/>
            <person name="Nolan M."/>
            <person name="Ohm R."/>
            <person name="Pangilinan J."/>
            <person name="Park H.-J."/>
            <person name="Ramirez L."/>
            <person name="Alfaro M."/>
            <person name="Sun H."/>
            <person name="Tritt A."/>
            <person name="Yoshinaga Y."/>
            <person name="Zwiers L.-H."/>
            <person name="Turgeon B."/>
            <person name="Goodwin S."/>
            <person name="Spatafora J."/>
            <person name="Crous P."/>
            <person name="Grigoriev I."/>
        </authorList>
    </citation>
    <scope>NUCLEOTIDE SEQUENCE</scope>
    <source>
        <strain evidence="14">CBS 122681</strain>
    </source>
</reference>
<dbReference type="Gene3D" id="3.30.210.10">
    <property type="entry name" value="DNA polymerase, thumb domain"/>
    <property type="match status" value="1"/>
</dbReference>
<dbReference type="SUPFAM" id="SSF52113">
    <property type="entry name" value="BRCT domain"/>
    <property type="match status" value="1"/>
</dbReference>
<dbReference type="Gene3D" id="3.30.460.10">
    <property type="entry name" value="Beta Polymerase, domain 2"/>
    <property type="match status" value="1"/>
</dbReference>
<dbReference type="FunFam" id="3.30.210.10:FF:000005">
    <property type="entry name" value="DNA polymerase IV"/>
    <property type="match status" value="1"/>
</dbReference>
<evidence type="ECO:0000256" key="10">
    <source>
        <dbReference type="ARBA" id="ARBA00023239"/>
    </source>
</evidence>
<dbReference type="InterPro" id="IPR018944">
    <property type="entry name" value="DNA_pol_lambd_fingers_domain"/>
</dbReference>
<dbReference type="InterPro" id="IPR043519">
    <property type="entry name" value="NT_sf"/>
</dbReference>
<evidence type="ECO:0000256" key="1">
    <source>
        <dbReference type="ARBA" id="ARBA00001936"/>
    </source>
</evidence>
<evidence type="ECO:0000256" key="4">
    <source>
        <dbReference type="ARBA" id="ARBA00016513"/>
    </source>
</evidence>
<dbReference type="GO" id="GO:0016829">
    <property type="term" value="F:lyase activity"/>
    <property type="evidence" value="ECO:0007669"/>
    <property type="project" value="UniProtKB-KW"/>
</dbReference>
<evidence type="ECO:0000256" key="5">
    <source>
        <dbReference type="ARBA" id="ARBA00022679"/>
    </source>
</evidence>
<dbReference type="SUPFAM" id="SSF81585">
    <property type="entry name" value="PsbU/PolX domain-like"/>
    <property type="match status" value="1"/>
</dbReference>
<evidence type="ECO:0000313" key="15">
    <source>
        <dbReference type="Proteomes" id="UP000799324"/>
    </source>
</evidence>
<keyword evidence="9" id="KW-0234">DNA repair</keyword>
<keyword evidence="7" id="KW-0227">DNA damage</keyword>
<dbReference type="Proteomes" id="UP000799324">
    <property type="component" value="Unassembled WGS sequence"/>
</dbReference>
<evidence type="ECO:0000256" key="3">
    <source>
        <dbReference type="ARBA" id="ARBA00012417"/>
    </source>
</evidence>
<protein>
    <recommendedName>
        <fullName evidence="4">DNA polymerase lambda</fullName>
        <ecNumber evidence="3">2.7.7.7</ecNumber>
    </recommendedName>
</protein>
<keyword evidence="5 14" id="KW-0808">Transferase</keyword>
<name>A0A6A6TE84_9PLEO</name>
<dbReference type="Gene3D" id="1.10.150.20">
    <property type="entry name" value="5' to 3' exonuclease, C-terminal subdomain"/>
    <property type="match status" value="1"/>
</dbReference>
<evidence type="ECO:0000256" key="9">
    <source>
        <dbReference type="ARBA" id="ARBA00023204"/>
    </source>
</evidence>
<feature type="compositionally biased region" description="Acidic residues" evidence="12">
    <location>
        <begin position="122"/>
        <end position="132"/>
    </location>
</feature>
<evidence type="ECO:0000256" key="7">
    <source>
        <dbReference type="ARBA" id="ARBA00022763"/>
    </source>
</evidence>
<dbReference type="EC" id="2.7.7.7" evidence="3"/>
<dbReference type="InterPro" id="IPR019843">
    <property type="entry name" value="DNA_pol-X_BS"/>
</dbReference>
<dbReference type="AlphaFoldDB" id="A0A6A6TE84"/>
<dbReference type="InterPro" id="IPR036420">
    <property type="entry name" value="BRCT_dom_sf"/>
</dbReference>
<dbReference type="PANTHER" id="PTHR11276">
    <property type="entry name" value="DNA POLYMERASE TYPE-X FAMILY MEMBER"/>
    <property type="match status" value="1"/>
</dbReference>
<dbReference type="FunFam" id="1.10.150.110:FF:000005">
    <property type="entry name" value="DNA polymerase POL4"/>
    <property type="match status" value="1"/>
</dbReference>
<dbReference type="CDD" id="cd00141">
    <property type="entry name" value="NT_POLXc"/>
    <property type="match status" value="1"/>
</dbReference>
<comment type="catalytic activity">
    <reaction evidence="11">
        <text>DNA(n) + a 2'-deoxyribonucleoside 5'-triphosphate = DNA(n+1) + diphosphate</text>
        <dbReference type="Rhea" id="RHEA:22508"/>
        <dbReference type="Rhea" id="RHEA-COMP:17339"/>
        <dbReference type="Rhea" id="RHEA-COMP:17340"/>
        <dbReference type="ChEBI" id="CHEBI:33019"/>
        <dbReference type="ChEBI" id="CHEBI:61560"/>
        <dbReference type="ChEBI" id="CHEBI:173112"/>
        <dbReference type="EC" id="2.7.7.7"/>
    </reaction>
</comment>